<dbReference type="InterPro" id="IPR029066">
    <property type="entry name" value="PLP-binding_barrel"/>
</dbReference>
<feature type="domain" description="Alanine racemase N-terminal" evidence="4">
    <location>
        <begin position="14"/>
        <end position="228"/>
    </location>
</feature>
<proteinExistence type="inferred from homology"/>
<evidence type="ECO:0000259" key="4">
    <source>
        <dbReference type="Pfam" id="PF01168"/>
    </source>
</evidence>
<dbReference type="PANTHER" id="PTHR10146:SF14">
    <property type="entry name" value="PYRIDOXAL PHOSPHATE HOMEOSTASIS PROTEIN"/>
    <property type="match status" value="1"/>
</dbReference>
<dbReference type="CDD" id="cd00635">
    <property type="entry name" value="PLPDE_III_YBL036c_like"/>
    <property type="match status" value="1"/>
</dbReference>
<dbReference type="InterPro" id="IPR011078">
    <property type="entry name" value="PyrdxlP_homeostasis"/>
</dbReference>
<dbReference type="Gene3D" id="3.20.20.10">
    <property type="entry name" value="Alanine racemase"/>
    <property type="match status" value="1"/>
</dbReference>
<dbReference type="PIRSF" id="PIRSF004848">
    <property type="entry name" value="YBL036c_PLPDEIII"/>
    <property type="match status" value="1"/>
</dbReference>
<evidence type="ECO:0000256" key="3">
    <source>
        <dbReference type="RuleBase" id="RU004514"/>
    </source>
</evidence>
<keyword evidence="6" id="KW-1185">Reference proteome</keyword>
<keyword evidence="1 2" id="KW-0663">Pyridoxal phosphate</keyword>
<comment type="caution">
    <text evidence="5">The sequence shown here is derived from an EMBL/GenBank/DDBJ whole genome shotgun (WGS) entry which is preliminary data.</text>
</comment>
<feature type="modified residue" description="N6-(pyridoxal phosphate)lysine" evidence="2">
    <location>
        <position position="42"/>
    </location>
</feature>
<comment type="function">
    <text evidence="2">Pyridoxal 5'-phosphate (PLP)-binding protein, which is involved in PLP homeostasis.</text>
</comment>
<dbReference type="SUPFAM" id="SSF51419">
    <property type="entry name" value="PLP-binding barrel"/>
    <property type="match status" value="1"/>
</dbReference>
<dbReference type="PANTHER" id="PTHR10146">
    <property type="entry name" value="PROLINE SYNTHETASE CO-TRANSCRIBED BACTERIAL HOMOLOG PROTEIN"/>
    <property type="match status" value="1"/>
</dbReference>
<dbReference type="HAMAP" id="MF_02087">
    <property type="entry name" value="PLP_homeostasis"/>
    <property type="match status" value="1"/>
</dbReference>
<dbReference type="Proteomes" id="UP001597492">
    <property type="component" value="Unassembled WGS sequence"/>
</dbReference>
<gene>
    <name evidence="5" type="ORF">ACFSW7_11575</name>
</gene>
<protein>
    <recommendedName>
        <fullName evidence="2">Pyridoxal phosphate homeostasis protein</fullName>
        <shortName evidence="2">PLP homeostasis protein</shortName>
    </recommendedName>
</protein>
<evidence type="ECO:0000256" key="1">
    <source>
        <dbReference type="ARBA" id="ARBA00022898"/>
    </source>
</evidence>
<dbReference type="NCBIfam" id="TIGR00044">
    <property type="entry name" value="YggS family pyridoxal phosphate-dependent enzyme"/>
    <property type="match status" value="1"/>
</dbReference>
<organism evidence="5 6">
    <name type="scientific">Gulosibacter faecalis</name>
    <dbReference type="NCBI Taxonomy" id="272240"/>
    <lineage>
        <taxon>Bacteria</taxon>
        <taxon>Bacillati</taxon>
        <taxon>Actinomycetota</taxon>
        <taxon>Actinomycetes</taxon>
        <taxon>Micrococcales</taxon>
        <taxon>Microbacteriaceae</taxon>
        <taxon>Gulosibacter</taxon>
    </lineage>
</organism>
<evidence type="ECO:0000256" key="2">
    <source>
        <dbReference type="HAMAP-Rule" id="MF_02087"/>
    </source>
</evidence>
<sequence length="231" mass="25318">MPSWGSDAELAHRLESVRERIAVAAKSAGREPSELTLIAVTKFHDADIVRALHDLGVRDFGENRHPESRTKAEVAHGLEDARLHFIGQLQRNKARQVGRYADVIESIDRADLVDALAKLEDRTIDVTIQLSIDGDTARGGIPLAEAPALAERILDTDSLRLRGVMTVAPIEMEPSRAFALARETSERIRTLAPEADWCSMGMSHDFDSAISQGATHLRIGEAITGKRPTSQ</sequence>
<dbReference type="Pfam" id="PF01168">
    <property type="entry name" value="Ala_racemase_N"/>
    <property type="match status" value="1"/>
</dbReference>
<dbReference type="EMBL" id="JBHUNE010000008">
    <property type="protein sequence ID" value="MFD2759014.1"/>
    <property type="molecule type" value="Genomic_DNA"/>
</dbReference>
<reference evidence="6" key="1">
    <citation type="journal article" date="2019" name="Int. J. Syst. Evol. Microbiol.">
        <title>The Global Catalogue of Microorganisms (GCM) 10K type strain sequencing project: providing services to taxonomists for standard genome sequencing and annotation.</title>
        <authorList>
            <consortium name="The Broad Institute Genomics Platform"/>
            <consortium name="The Broad Institute Genome Sequencing Center for Infectious Disease"/>
            <person name="Wu L."/>
            <person name="Ma J."/>
        </authorList>
    </citation>
    <scope>NUCLEOTIDE SEQUENCE [LARGE SCALE GENOMIC DNA]</scope>
    <source>
        <strain evidence="6">TISTR 1514</strain>
    </source>
</reference>
<dbReference type="RefSeq" id="WP_019617404.1">
    <property type="nucleotide sequence ID" value="NZ_JBHUNE010000008.1"/>
</dbReference>
<accession>A0ABW5UZS4</accession>
<evidence type="ECO:0000313" key="6">
    <source>
        <dbReference type="Proteomes" id="UP001597492"/>
    </source>
</evidence>
<evidence type="ECO:0000313" key="5">
    <source>
        <dbReference type="EMBL" id="MFD2759014.1"/>
    </source>
</evidence>
<comment type="similarity">
    <text evidence="2 3">Belongs to the pyridoxal phosphate-binding protein YggS/PROSC family.</text>
</comment>
<name>A0ABW5UZS4_9MICO</name>
<dbReference type="InterPro" id="IPR001608">
    <property type="entry name" value="Ala_racemase_N"/>
</dbReference>